<proteinExistence type="inferred from homology"/>
<dbReference type="Proteomes" id="UP000000639">
    <property type="component" value="Chromosome"/>
</dbReference>
<protein>
    <submittedName>
        <fullName evidence="3">Heat shock protein, HSP20 family protein</fullName>
    </submittedName>
</protein>
<dbReference type="OrthoDB" id="9792695at2"/>
<dbReference type="InterPro" id="IPR008633">
    <property type="entry name" value="GvpH"/>
</dbReference>
<dbReference type="Gene3D" id="2.60.40.790">
    <property type="match status" value="1"/>
</dbReference>
<dbReference type="InterPro" id="IPR002068">
    <property type="entry name" value="A-crystallin/Hsp20_dom"/>
</dbReference>
<evidence type="ECO:0000259" key="2">
    <source>
        <dbReference type="PROSITE" id="PS01031"/>
    </source>
</evidence>
<evidence type="ECO:0000313" key="4">
    <source>
        <dbReference type="Proteomes" id="UP000000639"/>
    </source>
</evidence>
<comment type="similarity">
    <text evidence="1">Belongs to the small heat shock protein (HSP20) family.</text>
</comment>
<name>A1SUB1_PSYIN</name>
<dbReference type="Pfam" id="PF05455">
    <property type="entry name" value="GvpH"/>
    <property type="match status" value="1"/>
</dbReference>
<evidence type="ECO:0000256" key="1">
    <source>
        <dbReference type="PROSITE-ProRule" id="PRU00285"/>
    </source>
</evidence>
<keyword evidence="3" id="KW-0346">Stress response</keyword>
<dbReference type="EMBL" id="CP000510">
    <property type="protein sequence ID" value="ABM03076.1"/>
    <property type="molecule type" value="Genomic_DNA"/>
</dbReference>
<sequence>MKKKTDDSKNSESNDLGGVFQGLAKLVETLGDLADKGAELKRSGEFKISGQEDNKDLKGVYGFSIKTGINEKGDQDINVQPFGNVHRNEETGESVIMEVREPLVDIFDEDEYVLVVAEMPGISAEDLRLELHDDILDLTAEKGNNKYHKELLLPATFTTEQMDISVKNGMVEIKLRK</sequence>
<dbReference type="eggNOG" id="COG0071">
    <property type="taxonomic scope" value="Bacteria"/>
</dbReference>
<dbReference type="RefSeq" id="WP_011769639.1">
    <property type="nucleotide sequence ID" value="NC_008709.1"/>
</dbReference>
<keyword evidence="4" id="KW-1185">Reference proteome</keyword>
<dbReference type="AlphaFoldDB" id="A1SUB1"/>
<reference evidence="3 4" key="1">
    <citation type="submission" date="2007-01" db="EMBL/GenBank/DDBJ databases">
        <title>Complete sequence of Psychromonas ingrahamii 37.</title>
        <authorList>
            <consortium name="US DOE Joint Genome Institute"/>
            <person name="Copeland A."/>
            <person name="Lucas S."/>
            <person name="Lapidus A."/>
            <person name="Barry K."/>
            <person name="Detter J.C."/>
            <person name="Glavina del Rio T."/>
            <person name="Hammon N."/>
            <person name="Israni S."/>
            <person name="Dalin E."/>
            <person name="Tice H."/>
            <person name="Pitluck S."/>
            <person name="Thompson L.S."/>
            <person name="Brettin T."/>
            <person name="Bruce D."/>
            <person name="Han C."/>
            <person name="Tapia R."/>
            <person name="Schmutz J."/>
            <person name="Larimer F."/>
            <person name="Land M."/>
            <person name="Hauser L."/>
            <person name="Kyrpides N."/>
            <person name="Ivanova N."/>
            <person name="Staley J."/>
            <person name="Richardson P."/>
        </authorList>
    </citation>
    <scope>NUCLEOTIDE SEQUENCE [LARGE SCALE GENOMIC DNA]</scope>
    <source>
        <strain evidence="3 4">37</strain>
    </source>
</reference>
<gene>
    <name evidence="3" type="ordered locus">Ping_1246</name>
</gene>
<dbReference type="KEGG" id="pin:Ping_1246"/>
<dbReference type="PROSITE" id="PS01031">
    <property type="entry name" value="SHSP"/>
    <property type="match status" value="1"/>
</dbReference>
<accession>A1SUB1</accession>
<dbReference type="STRING" id="357804.Ping_1246"/>
<dbReference type="CDD" id="cd00298">
    <property type="entry name" value="ACD_sHsps_p23-like"/>
    <property type="match status" value="1"/>
</dbReference>
<dbReference type="SUPFAM" id="SSF49764">
    <property type="entry name" value="HSP20-like chaperones"/>
    <property type="match status" value="1"/>
</dbReference>
<dbReference type="InterPro" id="IPR008978">
    <property type="entry name" value="HSP20-like_chaperone"/>
</dbReference>
<evidence type="ECO:0000313" key="3">
    <source>
        <dbReference type="EMBL" id="ABM03076.1"/>
    </source>
</evidence>
<organism evidence="3 4">
    <name type="scientific">Psychromonas ingrahamii (strain DSM 17664 / CCUG 51855 / 37)</name>
    <dbReference type="NCBI Taxonomy" id="357804"/>
    <lineage>
        <taxon>Bacteria</taxon>
        <taxon>Pseudomonadati</taxon>
        <taxon>Pseudomonadota</taxon>
        <taxon>Gammaproteobacteria</taxon>
        <taxon>Alteromonadales</taxon>
        <taxon>Psychromonadaceae</taxon>
        <taxon>Psychromonas</taxon>
    </lineage>
</organism>
<dbReference type="HOGENOM" id="CLU_117605_0_0_6"/>
<feature type="domain" description="SHSP" evidence="2">
    <location>
        <begin position="94"/>
        <end position="177"/>
    </location>
</feature>